<dbReference type="PRINTS" id="PR00245">
    <property type="entry name" value="OLFACTORYR"/>
</dbReference>
<evidence type="ECO:0000256" key="7">
    <source>
        <dbReference type="ARBA" id="ARBA00023136"/>
    </source>
</evidence>
<evidence type="ECO:0000256" key="5">
    <source>
        <dbReference type="ARBA" id="ARBA00022989"/>
    </source>
</evidence>
<reference evidence="13" key="1">
    <citation type="thesis" date="2020" institute="ProQuest LLC" country="789 East Eisenhower Parkway, Ann Arbor, MI, USA">
        <title>Comparative Genomics and Chromosome Evolution.</title>
        <authorList>
            <person name="Mudd A.B."/>
        </authorList>
    </citation>
    <scope>NUCLEOTIDE SEQUENCE</scope>
    <source>
        <strain evidence="13">1538</strain>
        <tissue evidence="13">Blood</tissue>
    </source>
</reference>
<keyword evidence="2 11" id="KW-1003">Cell membrane</keyword>
<evidence type="ECO:0000259" key="12">
    <source>
        <dbReference type="PROSITE" id="PS50262"/>
    </source>
</evidence>
<dbReference type="InterPro" id="IPR000725">
    <property type="entry name" value="Olfact_rcpt"/>
</dbReference>
<feature type="transmembrane region" description="Helical" evidence="11">
    <location>
        <begin position="102"/>
        <end position="121"/>
    </location>
</feature>
<protein>
    <recommendedName>
        <fullName evidence="11">Olfactory receptor</fullName>
    </recommendedName>
</protein>
<dbReference type="Pfam" id="PF13853">
    <property type="entry name" value="7tm_4"/>
    <property type="match status" value="1"/>
</dbReference>
<evidence type="ECO:0000256" key="6">
    <source>
        <dbReference type="ARBA" id="ARBA00023040"/>
    </source>
</evidence>
<feature type="transmembrane region" description="Helical" evidence="11">
    <location>
        <begin position="27"/>
        <end position="49"/>
    </location>
</feature>
<evidence type="ECO:0000256" key="11">
    <source>
        <dbReference type="RuleBase" id="RU363047"/>
    </source>
</evidence>
<dbReference type="PROSITE" id="PS50262">
    <property type="entry name" value="G_PROTEIN_RECEP_F1_2"/>
    <property type="match status" value="1"/>
</dbReference>
<feature type="domain" description="G-protein coupled receptors family 1 profile" evidence="12">
    <location>
        <begin position="42"/>
        <end position="291"/>
    </location>
</feature>
<keyword evidence="3 10" id="KW-0812">Transmembrane</keyword>
<evidence type="ECO:0000313" key="14">
    <source>
        <dbReference type="Proteomes" id="UP001181693"/>
    </source>
</evidence>
<dbReference type="GO" id="GO:0004930">
    <property type="term" value="F:G protein-coupled receptor activity"/>
    <property type="evidence" value="ECO:0007669"/>
    <property type="project" value="UniProtKB-KW"/>
</dbReference>
<dbReference type="InterPro" id="IPR017452">
    <property type="entry name" value="GPCR_Rhodpsn_7TM"/>
</dbReference>
<feature type="transmembrane region" description="Helical" evidence="11">
    <location>
        <begin position="274"/>
        <end position="293"/>
    </location>
</feature>
<comment type="subcellular location">
    <subcellularLocation>
        <location evidence="1 11">Cell membrane</location>
        <topology evidence="1 11">Multi-pass membrane protein</topology>
    </subcellularLocation>
</comment>
<gene>
    <name evidence="13" type="ORF">GDO54_003759</name>
</gene>
<dbReference type="InterPro" id="IPR000276">
    <property type="entry name" value="GPCR_Rhodpsn"/>
</dbReference>
<sequence>MTNASTELPTTDFILVGFSDYVQFPVVLFPAFLVIYMVSVLGNILLIFFTIISPRLQSPMYFFLSNLSLVDLCLTTVVVPRLLLNLAFNHKNISFQEYFAQVYFFVAFGGVECFILSIMAYDRYIAVSKPLYYVNIMSRKLCLQLSLASWIINLVNSVLHTVLISRLSFCGPRIVHHFFCDLLPLFKLSCSDTSVNQLVIYIEGFMIIAVPFLVTLISYIHIICTILKIPSTTGRKTAFSTCSAHLTVVTLFYGTMICVYFRPSSAYSVVYDKLGAVLYTVFTPMLNPFIYSLRNKDVKNAFKKLVYSKMPI</sequence>
<proteinExistence type="inferred from homology"/>
<dbReference type="InterPro" id="IPR050516">
    <property type="entry name" value="Olfactory_GPCR"/>
</dbReference>
<dbReference type="PROSITE" id="PS00237">
    <property type="entry name" value="G_PROTEIN_RECEP_F1_1"/>
    <property type="match status" value="1"/>
</dbReference>
<keyword evidence="6 10" id="KW-0297">G-protein coupled receptor</keyword>
<comment type="similarity">
    <text evidence="10">Belongs to the G-protein coupled receptor 1 family.</text>
</comment>
<evidence type="ECO:0000256" key="1">
    <source>
        <dbReference type="ARBA" id="ARBA00004651"/>
    </source>
</evidence>
<keyword evidence="14" id="KW-1185">Reference proteome</keyword>
<evidence type="ECO:0000256" key="2">
    <source>
        <dbReference type="ARBA" id="ARBA00022475"/>
    </source>
</evidence>
<comment type="caution">
    <text evidence="13">The sequence shown here is derived from an EMBL/GenBank/DDBJ whole genome shotgun (WGS) entry which is preliminary data.</text>
</comment>
<dbReference type="Proteomes" id="UP001181693">
    <property type="component" value="Unassembled WGS sequence"/>
</dbReference>
<dbReference type="GO" id="GO:0004984">
    <property type="term" value="F:olfactory receptor activity"/>
    <property type="evidence" value="ECO:0007669"/>
    <property type="project" value="InterPro"/>
</dbReference>
<keyword evidence="8 10" id="KW-0675">Receptor</keyword>
<feature type="transmembrane region" description="Helical" evidence="11">
    <location>
        <begin position="198"/>
        <end position="227"/>
    </location>
</feature>
<keyword evidence="11" id="KW-0716">Sensory transduction</keyword>
<name>A0AAV2ZPL9_PYXAD</name>
<dbReference type="AlphaFoldDB" id="A0AAV2ZPL9"/>
<dbReference type="CDD" id="cd13954">
    <property type="entry name" value="7tmA_OR"/>
    <property type="match status" value="1"/>
</dbReference>
<dbReference type="FunFam" id="1.20.1070.10:FF:000015">
    <property type="entry name" value="Olfactory receptor"/>
    <property type="match status" value="1"/>
</dbReference>
<evidence type="ECO:0000256" key="9">
    <source>
        <dbReference type="ARBA" id="ARBA00023224"/>
    </source>
</evidence>
<keyword evidence="7 11" id="KW-0472">Membrane</keyword>
<evidence type="ECO:0000256" key="4">
    <source>
        <dbReference type="ARBA" id="ARBA00022725"/>
    </source>
</evidence>
<organism evidence="13 14">
    <name type="scientific">Pyxicephalus adspersus</name>
    <name type="common">African bullfrog</name>
    <dbReference type="NCBI Taxonomy" id="30357"/>
    <lineage>
        <taxon>Eukaryota</taxon>
        <taxon>Metazoa</taxon>
        <taxon>Chordata</taxon>
        <taxon>Craniata</taxon>
        <taxon>Vertebrata</taxon>
        <taxon>Euteleostomi</taxon>
        <taxon>Amphibia</taxon>
        <taxon>Batrachia</taxon>
        <taxon>Anura</taxon>
        <taxon>Neobatrachia</taxon>
        <taxon>Ranoidea</taxon>
        <taxon>Pyxicephalidae</taxon>
        <taxon>Pyxicephalinae</taxon>
        <taxon>Pyxicephalus</taxon>
    </lineage>
</organism>
<keyword evidence="9 10" id="KW-0807">Transducer</keyword>
<feature type="transmembrane region" description="Helical" evidence="11">
    <location>
        <begin position="239"/>
        <end position="262"/>
    </location>
</feature>
<keyword evidence="4 11" id="KW-0552">Olfaction</keyword>
<feature type="transmembrane region" description="Helical" evidence="11">
    <location>
        <begin position="61"/>
        <end position="82"/>
    </location>
</feature>
<dbReference type="SUPFAM" id="SSF81321">
    <property type="entry name" value="Family A G protein-coupled receptor-like"/>
    <property type="match status" value="1"/>
</dbReference>
<dbReference type="GO" id="GO:0005886">
    <property type="term" value="C:plasma membrane"/>
    <property type="evidence" value="ECO:0007669"/>
    <property type="project" value="UniProtKB-SubCell"/>
</dbReference>
<evidence type="ECO:0000256" key="3">
    <source>
        <dbReference type="ARBA" id="ARBA00022692"/>
    </source>
</evidence>
<evidence type="ECO:0000256" key="8">
    <source>
        <dbReference type="ARBA" id="ARBA00023170"/>
    </source>
</evidence>
<accession>A0AAV2ZPL9</accession>
<dbReference type="PRINTS" id="PR00237">
    <property type="entry name" value="GPCRRHODOPSN"/>
</dbReference>
<evidence type="ECO:0000313" key="13">
    <source>
        <dbReference type="EMBL" id="DBA16359.1"/>
    </source>
</evidence>
<keyword evidence="5 11" id="KW-1133">Transmembrane helix</keyword>
<evidence type="ECO:0000256" key="10">
    <source>
        <dbReference type="RuleBase" id="RU000688"/>
    </source>
</evidence>
<dbReference type="PANTHER" id="PTHR26452">
    <property type="entry name" value="OLFACTORY RECEPTOR"/>
    <property type="match status" value="1"/>
</dbReference>
<dbReference type="Gene3D" id="1.20.1070.10">
    <property type="entry name" value="Rhodopsin 7-helix transmembrane proteins"/>
    <property type="match status" value="1"/>
</dbReference>
<dbReference type="EMBL" id="DYDO01000011">
    <property type="protein sequence ID" value="DBA16359.1"/>
    <property type="molecule type" value="Genomic_DNA"/>
</dbReference>
<feature type="transmembrane region" description="Helical" evidence="11">
    <location>
        <begin position="141"/>
        <end position="159"/>
    </location>
</feature>